<dbReference type="EMBL" id="FOFV01000026">
    <property type="protein sequence ID" value="SES40178.1"/>
    <property type="molecule type" value="Genomic_DNA"/>
</dbReference>
<dbReference type="Pfam" id="PF05368">
    <property type="entry name" value="NmrA"/>
    <property type="match status" value="1"/>
</dbReference>
<name>A0A1H9X1U6_9PSEU</name>
<dbReference type="InterPro" id="IPR052718">
    <property type="entry name" value="NmrA-type_oxidoreductase"/>
</dbReference>
<dbReference type="InterPro" id="IPR008030">
    <property type="entry name" value="NmrA-like"/>
</dbReference>
<protein>
    <submittedName>
        <fullName evidence="2">NAD(P)H dehydrogenase (Quinone)</fullName>
    </submittedName>
</protein>
<dbReference type="PANTHER" id="PTHR47129">
    <property type="entry name" value="QUINONE OXIDOREDUCTASE 2"/>
    <property type="match status" value="1"/>
</dbReference>
<dbReference type="STRING" id="65499.SAMN04488000_126123"/>
<gene>
    <name evidence="2" type="ORF">SAMN04488000_126123</name>
</gene>
<dbReference type="PANTHER" id="PTHR47129:SF1">
    <property type="entry name" value="NMRA-LIKE DOMAIN-CONTAINING PROTEIN"/>
    <property type="match status" value="1"/>
</dbReference>
<dbReference type="Gene3D" id="3.90.25.10">
    <property type="entry name" value="UDP-galactose 4-epimerase, domain 1"/>
    <property type="match status" value="1"/>
</dbReference>
<dbReference type="AlphaFoldDB" id="A0A1H9X1U6"/>
<organism evidence="2 3">
    <name type="scientific">Lentzea albida</name>
    <dbReference type="NCBI Taxonomy" id="65499"/>
    <lineage>
        <taxon>Bacteria</taxon>
        <taxon>Bacillati</taxon>
        <taxon>Actinomycetota</taxon>
        <taxon>Actinomycetes</taxon>
        <taxon>Pseudonocardiales</taxon>
        <taxon>Pseudonocardiaceae</taxon>
        <taxon>Lentzea</taxon>
    </lineage>
</organism>
<dbReference type="Gene3D" id="3.40.50.720">
    <property type="entry name" value="NAD(P)-binding Rossmann-like Domain"/>
    <property type="match status" value="1"/>
</dbReference>
<proteinExistence type="predicted"/>
<accession>A0A1H9X1U6</accession>
<reference evidence="3" key="1">
    <citation type="submission" date="2016-10" db="EMBL/GenBank/DDBJ databases">
        <authorList>
            <person name="Varghese N."/>
            <person name="Submissions S."/>
        </authorList>
    </citation>
    <scope>NUCLEOTIDE SEQUENCE [LARGE SCALE GENOMIC DNA]</scope>
    <source>
        <strain evidence="3">DSM 44437</strain>
    </source>
</reference>
<feature type="domain" description="NmrA-like" evidence="1">
    <location>
        <begin position="7"/>
        <end position="192"/>
    </location>
</feature>
<evidence type="ECO:0000259" key="1">
    <source>
        <dbReference type="Pfam" id="PF05368"/>
    </source>
</evidence>
<keyword evidence="3" id="KW-1185">Reference proteome</keyword>
<dbReference type="InterPro" id="IPR036291">
    <property type="entry name" value="NAD(P)-bd_dom_sf"/>
</dbReference>
<dbReference type="Proteomes" id="UP000199503">
    <property type="component" value="Unassembled WGS sequence"/>
</dbReference>
<evidence type="ECO:0000313" key="3">
    <source>
        <dbReference type="Proteomes" id="UP000199503"/>
    </source>
</evidence>
<evidence type="ECO:0000313" key="2">
    <source>
        <dbReference type="EMBL" id="SES40178.1"/>
    </source>
</evidence>
<sequence>MTFRAAQAEYADAHALGKALVGLDKVLLISSSEVGRRFAQHRNVIDAAASAGVPYLAYTSMTKATESSSPLAPEHRQTEDYLAASGLAHTVLRNNWYHENYLAQLPAITESGVLTAAAGEGKVAAAARRDFADGAATVLTTGGHERKVYEFTGDAALSYADIANAFGQVIGRAVVYRPVAAADLVAAMVQAGVDEGTAAFVAVIDTSIAEGALDLVDPTLGTLIGRPTTSLVDVLRSV</sequence>
<dbReference type="SUPFAM" id="SSF51735">
    <property type="entry name" value="NAD(P)-binding Rossmann-fold domains"/>
    <property type="match status" value="1"/>
</dbReference>